<protein>
    <recommendedName>
        <fullName evidence="2">Peptidase A2 domain-containing protein</fullName>
    </recommendedName>
</protein>
<evidence type="ECO:0000313" key="1">
    <source>
        <dbReference type="EMBL" id="KOF87056.1"/>
    </source>
</evidence>
<gene>
    <name evidence="1" type="ORF">OCBIM_22017495mg</name>
</gene>
<sequence length="176" mass="19443">MDTFRCSEREAAARILEEELGDSKPSGLMDRISGRRPLIDIGAEISMIPASSRDLRHRKRSQPLTAANGSTIEAYGRRTLSLNIGPRKYTWAFTIVDVHQPKISADFLRVHLLLVDLRGRLLLDNNTYASVPLTASTHAAPASHPSRRPRTNSGIFLLVAPISPLRRSPNLQPTTG</sequence>
<reference evidence="1" key="1">
    <citation type="submission" date="2015-07" db="EMBL/GenBank/DDBJ databases">
        <title>MeaNS - Measles Nucleotide Surveillance Program.</title>
        <authorList>
            <person name="Tran T."/>
            <person name="Druce J."/>
        </authorList>
    </citation>
    <scope>NUCLEOTIDE SEQUENCE</scope>
    <source>
        <strain evidence="1">UCB-OBI-ISO-001</strain>
        <tissue evidence="1">Gonad</tissue>
    </source>
</reference>
<evidence type="ECO:0008006" key="2">
    <source>
        <dbReference type="Google" id="ProtNLM"/>
    </source>
</evidence>
<organism evidence="1">
    <name type="scientific">Octopus bimaculoides</name>
    <name type="common">California two-spotted octopus</name>
    <dbReference type="NCBI Taxonomy" id="37653"/>
    <lineage>
        <taxon>Eukaryota</taxon>
        <taxon>Metazoa</taxon>
        <taxon>Spiralia</taxon>
        <taxon>Lophotrochozoa</taxon>
        <taxon>Mollusca</taxon>
        <taxon>Cephalopoda</taxon>
        <taxon>Coleoidea</taxon>
        <taxon>Octopodiformes</taxon>
        <taxon>Octopoda</taxon>
        <taxon>Incirrata</taxon>
        <taxon>Octopodidae</taxon>
        <taxon>Octopus</taxon>
    </lineage>
</organism>
<dbReference type="EMBL" id="KQ418502">
    <property type="protein sequence ID" value="KOF87056.1"/>
    <property type="molecule type" value="Genomic_DNA"/>
</dbReference>
<proteinExistence type="predicted"/>
<dbReference type="AlphaFoldDB" id="A0A0L8HCM9"/>
<name>A0A0L8HCM9_OCTBM</name>
<accession>A0A0L8HCM9</accession>